<keyword evidence="4" id="KW-0255">Endonuclease</keyword>
<dbReference type="PANTHER" id="PTHR30001:SF1">
    <property type="entry name" value="RIBONUCLEASE E_G-LIKE PROTEIN, CHLOROPLASTIC"/>
    <property type="match status" value="1"/>
</dbReference>
<keyword evidence="7" id="KW-0694">RNA-binding</keyword>
<dbReference type="GO" id="GO:0046872">
    <property type="term" value="F:metal ion binding"/>
    <property type="evidence" value="ECO:0007669"/>
    <property type="project" value="UniProtKB-KW"/>
</dbReference>
<dbReference type="Proteomes" id="UP000199415">
    <property type="component" value="Unassembled WGS sequence"/>
</dbReference>
<dbReference type="STRING" id="1082479.SAMN05216241_10460"/>
<dbReference type="EMBL" id="FNCE01000004">
    <property type="protein sequence ID" value="SDF99554.1"/>
    <property type="molecule type" value="Genomic_DNA"/>
</dbReference>
<keyword evidence="2" id="KW-0540">Nuclease</keyword>
<proteinExistence type="predicted"/>
<evidence type="ECO:0000256" key="2">
    <source>
        <dbReference type="ARBA" id="ARBA00022722"/>
    </source>
</evidence>
<dbReference type="GO" id="GO:0004540">
    <property type="term" value="F:RNA nuclease activity"/>
    <property type="evidence" value="ECO:0007669"/>
    <property type="project" value="InterPro"/>
</dbReference>
<evidence type="ECO:0000256" key="3">
    <source>
        <dbReference type="ARBA" id="ARBA00022723"/>
    </source>
</evidence>
<dbReference type="AlphaFoldDB" id="A0A1G7QM32"/>
<feature type="region of interest" description="Disordered" evidence="8">
    <location>
        <begin position="73"/>
        <end position="111"/>
    </location>
</feature>
<organism evidence="10 11">
    <name type="scientific">Limimonas halophila</name>
    <dbReference type="NCBI Taxonomy" id="1082479"/>
    <lineage>
        <taxon>Bacteria</taxon>
        <taxon>Pseudomonadati</taxon>
        <taxon>Pseudomonadota</taxon>
        <taxon>Alphaproteobacteria</taxon>
        <taxon>Rhodospirillales</taxon>
        <taxon>Rhodovibrionaceae</taxon>
        <taxon>Limimonas</taxon>
    </lineage>
</organism>
<dbReference type="GO" id="GO:0016787">
    <property type="term" value="F:hydrolase activity"/>
    <property type="evidence" value="ECO:0007669"/>
    <property type="project" value="UniProtKB-KW"/>
</dbReference>
<gene>
    <name evidence="10" type="ORF">SAMN05216241_10460</name>
</gene>
<evidence type="ECO:0000259" key="9">
    <source>
        <dbReference type="Pfam" id="PF10150"/>
    </source>
</evidence>
<accession>A0A1G7QM32</accession>
<dbReference type="GO" id="GO:0005737">
    <property type="term" value="C:cytoplasm"/>
    <property type="evidence" value="ECO:0007669"/>
    <property type="project" value="TreeGrafter"/>
</dbReference>
<dbReference type="OrthoDB" id="9804278at2"/>
<evidence type="ECO:0000256" key="7">
    <source>
        <dbReference type="ARBA" id="ARBA00022884"/>
    </source>
</evidence>
<keyword evidence="5" id="KW-0378">Hydrolase</keyword>
<protein>
    <submittedName>
        <fullName evidence="10">Ribonuclease, Rne/Rng family</fullName>
    </submittedName>
</protein>
<dbReference type="GO" id="GO:0004519">
    <property type="term" value="F:endonuclease activity"/>
    <property type="evidence" value="ECO:0007669"/>
    <property type="project" value="UniProtKB-KW"/>
</dbReference>
<evidence type="ECO:0000256" key="1">
    <source>
        <dbReference type="ARBA" id="ARBA00001946"/>
    </source>
</evidence>
<sequence length="378" mass="39407">MTRALVGLGAVETRLLVLDGDDEPLDAHIDRPDAPPVAGSRAVGRVLEVDRGLDALFVEIGLDRPGLLPRKAGRDLGAGDPVPVEITRAPPPGKGARLARADGDTAGDGPVPRWLAQRDIVADILRDTDPATIAVEGSGGLAALRRRVPELADRMAAHTGAVPLFESAGVDGVFNDLLAPDVPVPGGGALRIEPVTSLTAIDVDTGGREALDASVAAAAEVARQIRLRALAGLNVVDFPTIEQREQRRRVTDTLTEALASDRVHTDISAMRASGLVELTRQRERAPLHEVLGERCGVDGGGWLPRASTVALDGLRALERAARATPAGTPRIAAAPEVVAALTGALASARADTEARLGRAIALAEEPARARDDVDARMT</sequence>
<dbReference type="Pfam" id="PF10150">
    <property type="entry name" value="RNase_E_G"/>
    <property type="match status" value="1"/>
</dbReference>
<evidence type="ECO:0000313" key="11">
    <source>
        <dbReference type="Proteomes" id="UP000199415"/>
    </source>
</evidence>
<keyword evidence="11" id="KW-1185">Reference proteome</keyword>
<dbReference type="GO" id="GO:0003723">
    <property type="term" value="F:RNA binding"/>
    <property type="evidence" value="ECO:0007669"/>
    <property type="project" value="UniProtKB-KW"/>
</dbReference>
<comment type="cofactor">
    <cofactor evidence="1">
        <name>Mg(2+)</name>
        <dbReference type="ChEBI" id="CHEBI:18420"/>
    </cofactor>
</comment>
<evidence type="ECO:0000256" key="8">
    <source>
        <dbReference type="SAM" id="MobiDB-lite"/>
    </source>
</evidence>
<dbReference type="GO" id="GO:0006364">
    <property type="term" value="P:rRNA processing"/>
    <property type="evidence" value="ECO:0007669"/>
    <property type="project" value="TreeGrafter"/>
</dbReference>
<dbReference type="PANTHER" id="PTHR30001">
    <property type="entry name" value="RIBONUCLEASE"/>
    <property type="match status" value="1"/>
</dbReference>
<feature type="domain" description="RNA-binding protein AU-1/Ribonuclease E/G" evidence="9">
    <location>
        <begin position="142"/>
        <end position="282"/>
    </location>
</feature>
<evidence type="ECO:0000256" key="5">
    <source>
        <dbReference type="ARBA" id="ARBA00022801"/>
    </source>
</evidence>
<evidence type="ECO:0000256" key="6">
    <source>
        <dbReference type="ARBA" id="ARBA00022842"/>
    </source>
</evidence>
<reference evidence="10 11" key="1">
    <citation type="submission" date="2016-10" db="EMBL/GenBank/DDBJ databases">
        <authorList>
            <person name="de Groot N.N."/>
        </authorList>
    </citation>
    <scope>NUCLEOTIDE SEQUENCE [LARGE SCALE GENOMIC DNA]</scope>
    <source>
        <strain evidence="10 11">DSM 25584</strain>
    </source>
</reference>
<dbReference type="RefSeq" id="WP_090019459.1">
    <property type="nucleotide sequence ID" value="NZ_FNCE01000004.1"/>
</dbReference>
<dbReference type="InterPro" id="IPR019307">
    <property type="entry name" value="RNA-bd_AU-1/RNase_E/G"/>
</dbReference>
<evidence type="ECO:0000313" key="10">
    <source>
        <dbReference type="EMBL" id="SDF99554.1"/>
    </source>
</evidence>
<keyword evidence="6" id="KW-0460">Magnesium</keyword>
<evidence type="ECO:0000256" key="4">
    <source>
        <dbReference type="ARBA" id="ARBA00022759"/>
    </source>
</evidence>
<name>A0A1G7QM32_9PROT</name>
<keyword evidence="3" id="KW-0479">Metal-binding</keyword>
<dbReference type="InterPro" id="IPR004659">
    <property type="entry name" value="RNase_E/G"/>
</dbReference>